<feature type="compositionally biased region" description="Polar residues" evidence="2">
    <location>
        <begin position="1737"/>
        <end position="1750"/>
    </location>
</feature>
<dbReference type="InterPro" id="IPR041679">
    <property type="entry name" value="DNA2/NAM7-like_C"/>
</dbReference>
<feature type="compositionally biased region" description="Polar residues" evidence="2">
    <location>
        <begin position="1570"/>
        <end position="1589"/>
    </location>
</feature>
<accession>A0A9J7LC56</accession>
<dbReference type="Gene3D" id="3.40.50.300">
    <property type="entry name" value="P-loop containing nucleotide triphosphate hydrolases"/>
    <property type="match status" value="3"/>
</dbReference>
<keyword evidence="1" id="KW-0175">Coiled coil</keyword>
<dbReference type="GeneID" id="118417438"/>
<feature type="compositionally biased region" description="Acidic residues" evidence="2">
    <location>
        <begin position="543"/>
        <end position="553"/>
    </location>
</feature>
<dbReference type="Proteomes" id="UP000001554">
    <property type="component" value="Chromosome 6"/>
</dbReference>
<feature type="compositionally biased region" description="Polar residues" evidence="2">
    <location>
        <begin position="2054"/>
        <end position="2067"/>
    </location>
</feature>
<name>A0A9J7LC56_BRAFL</name>
<dbReference type="PANTHER" id="PTHR10887">
    <property type="entry name" value="DNA2/NAM7 HELICASE FAMILY"/>
    <property type="match status" value="1"/>
</dbReference>
<feature type="compositionally biased region" description="Polar residues" evidence="2">
    <location>
        <begin position="1900"/>
        <end position="1914"/>
    </location>
</feature>
<dbReference type="RefSeq" id="XP_035678893.1">
    <property type="nucleotide sequence ID" value="XM_035823000.1"/>
</dbReference>
<dbReference type="InterPro" id="IPR057373">
    <property type="entry name" value="ZNFX1"/>
</dbReference>
<dbReference type="Pfam" id="PF13086">
    <property type="entry name" value="AAA_11"/>
    <property type="match status" value="1"/>
</dbReference>
<feature type="compositionally biased region" description="Polar residues" evidence="2">
    <location>
        <begin position="1619"/>
        <end position="1633"/>
    </location>
</feature>
<feature type="region of interest" description="Disordered" evidence="2">
    <location>
        <begin position="534"/>
        <end position="553"/>
    </location>
</feature>
<evidence type="ECO:0000259" key="4">
    <source>
        <dbReference type="Pfam" id="PF13087"/>
    </source>
</evidence>
<dbReference type="OrthoDB" id="2423195at2759"/>
<feature type="compositionally biased region" description="Polar residues" evidence="2">
    <location>
        <begin position="1972"/>
        <end position="1986"/>
    </location>
</feature>
<dbReference type="InterPro" id="IPR047187">
    <property type="entry name" value="SF1_C_Upf1"/>
</dbReference>
<feature type="domain" description="DNA2/NAM7 helicase-like C-terminal" evidence="4">
    <location>
        <begin position="770"/>
        <end position="952"/>
    </location>
</feature>
<feature type="domain" description="ZNFX1" evidence="5">
    <location>
        <begin position="134"/>
        <end position="238"/>
    </location>
</feature>
<dbReference type="PANTHER" id="PTHR10887:SF341">
    <property type="entry name" value="NFX1-TYPE ZINC FINGER-CONTAINING PROTEIN 1"/>
    <property type="match status" value="1"/>
</dbReference>
<dbReference type="InterPro" id="IPR041677">
    <property type="entry name" value="DNA2/NAM7_AAA_11"/>
</dbReference>
<feature type="compositionally biased region" description="Polar residues" evidence="2">
    <location>
        <begin position="1936"/>
        <end position="1950"/>
    </location>
</feature>
<dbReference type="CDD" id="cd17936">
    <property type="entry name" value="EEXXEc_NFX1"/>
    <property type="match status" value="1"/>
</dbReference>
<feature type="compositionally biased region" description="Polar residues" evidence="2">
    <location>
        <begin position="1678"/>
        <end position="1706"/>
    </location>
</feature>
<evidence type="ECO:0000313" key="6">
    <source>
        <dbReference type="Proteomes" id="UP000001554"/>
    </source>
</evidence>
<evidence type="ECO:0000313" key="7">
    <source>
        <dbReference type="RefSeq" id="XP_035678893.1"/>
    </source>
</evidence>
<dbReference type="Pfam" id="PF25396">
    <property type="entry name" value="ZNFX1"/>
    <property type="match status" value="1"/>
</dbReference>
<feature type="compositionally biased region" description="Polar residues" evidence="2">
    <location>
        <begin position="1792"/>
        <end position="1806"/>
    </location>
</feature>
<dbReference type="InterPro" id="IPR027417">
    <property type="entry name" value="P-loop_NTPase"/>
</dbReference>
<feature type="compositionally biased region" description="Basic and acidic residues" evidence="2">
    <location>
        <begin position="2104"/>
        <end position="2124"/>
    </location>
</feature>
<dbReference type="SUPFAM" id="SSF52540">
    <property type="entry name" value="P-loop containing nucleoside triphosphate hydrolases"/>
    <property type="match status" value="1"/>
</dbReference>
<dbReference type="FunFam" id="3.40.50.300:FF:003184">
    <property type="entry name" value="Uncharacterized protein"/>
    <property type="match status" value="1"/>
</dbReference>
<dbReference type="FunFam" id="3.40.50.300:FF:000742">
    <property type="entry name" value="NFX1-type zinc finger-containing protein 1"/>
    <property type="match status" value="1"/>
</dbReference>
<feature type="compositionally biased region" description="Polar residues" evidence="2">
    <location>
        <begin position="1758"/>
        <end position="1770"/>
    </location>
</feature>
<feature type="compositionally biased region" description="Polar residues" evidence="2">
    <location>
        <begin position="2008"/>
        <end position="2023"/>
    </location>
</feature>
<dbReference type="GO" id="GO:0031048">
    <property type="term" value="P:regulatory ncRNA-mediated heterochromatin formation"/>
    <property type="evidence" value="ECO:0000318"/>
    <property type="project" value="GO_Central"/>
</dbReference>
<keyword evidence="6" id="KW-1185">Reference proteome</keyword>
<evidence type="ECO:0000259" key="5">
    <source>
        <dbReference type="Pfam" id="PF25396"/>
    </source>
</evidence>
<sequence length="2124" mass="239756">MDEATLAGGVGSLMEGGTGEAAISRRVELSHRHTTHYGLRDDYGTLATRLHRQLRLETPPDDFRELTIIPTFEDIHSDKEPFLRTNIDRGRYRDVDTYLDTQFRLLREDFVRPLREGIEDFLYMRRRGLDQERKLQDIRVYHDVHVVYPTYSNQGMVHRIQFDSSRLKGVRWQSSKRLIYGSLVCLTKDEFNTMYFATVVNSNPKELEQGWVDVRFENDTSAVIGISSMDTFIMVETTAFFEAYRHVLKGLQEVEDDKMPFTKYIVDCDCADGVDPPAYLRRSFGAENVKYDLSVVKNVYSRPNLQPMQVPVLRGALWPSAEDLGFDESQYRAFRLGLTREFAVIQGPPGTGKTYIGLKIIEVLLRNSFAWQGHNGGLGMTGNANSPILVVCYTNHALDQFLEGIEESYPEGIVRVGGQSKSKKLERFKLKNIRHKVRQSKLVPQDIKKRAANATREKKRLEKEMDMHLDKLTATQSVLLHENTLMDVMDRRHRTSLMEGWQEADEYEWRTGGKKRGSAIEDWLGLGGQVLPEVDKQDHGTQEEDQEEETIDMEDPEEMRRLLDDDEVLYGPVDRRQHTRNAVSVDRALDLNSMHIKEHRAEDSGGWQVQVNKKKRRNMLKHELSKTEMMTHEEARQVRDVWTLQPRDRWRLYRYWVARYCDLFKRPISACAKRYEDVARRLDKIRNEEDRRIMEEACVIGMTTTGAAKNRSILQAIQPAIIIVEEAAEVLEAHIVTTLSQQCQHLILIGDHQQLRPNPTVYELAKKYKMDISLFERMVNNDMQCVRLQSQHRMRPEFARLLTPHIYDSLDNHESVLNYENIKGVSSNLFFLDHSYKEAHAKDTKSRSNMHEAQFLASFCRYLLQQGYSPSQITILTTYTGQLFNFKDVMPRQVFQGVRVCTVDNFQGEENDIILLSLVRSNDENIAGFLKVENRVCVALSRAKKGFYAIGNLTMLAEASTLWKEIIQELRRQGSIGTSLTLSCQNHPDSKILVSTADDFKETPNGGCMRPCGFRLQCGHLCGMRCHLTDPEHEEYECPKPCAKVLCDLGHRCPDLCYQDCGKCEVLVEKTIPICQHKQKVRCHEKARPFQCQMPCEKVLPCRHRCKNKCNQECSVPCMEMVQHQFPCGHTIQAACSVQKDDMLCNIPCRNLLKCGHQCAGTCDRCKQGRLHQQCRQPYNRVLVCSHQCRANCTHNCPPCAEPCENHCIHGLCRHKCGEPCVPCQEPCEWTCRHHKCDKPCGEPCDRPRCHFACQKLRRCDRCKKVQSCIGMCGEPCPNRCRVCDHQELTKDVFGTEDEPDARFVLLEDCGHVLEVGGMDYWMDETSKTIQLKTCPKCRTPIRYNLRYGNTIKRTLAKIEIVKNKQCVPKAERRTTAKRFKNDLLSDVDLQWYCAGSSSDLLVQVERFSLSSPDQVAMFEKKIFFLKKIARRKDEMERLRVLGDKPHIMELDREIAEMENWLLRPTAHVNEQEWDEFGTEMSRMNFLLKLRVLQGQIRKKGISLDDQDKVLLDYAEGVLTELKPFTEKREELVKQALRTVKDLTRQYPAPRAAIARSAGVTSRLGPPQVSVRQPPSTENGRAYESSYSTLFDRCTGARRRGQPLVSTRQPPSTEYGLASESSHSTVLERSAGTSRRGPPQASSRQPTSSGDGRTYESSRSTVPERSAGTSRRGPPQALTRQPTSSGDGRTYDSSRSTVPERSAGTSRSREPPSTGDGRAYESSYSTVFDRSAGATRRGQSYVSSRQTPSTEEGRAYDSSRSTVPERSVGTSIRGPPKASARQPPSTGDGRTYESSRSTVPERSAGTSIRGPPKASARQPPSTGDGRTYESSRSTVPERSAGTSIRGPPKASARQPPSTGDGRTYDSSRSTVPERSAGTSIRGPPKASARQPPSTGDGRTYDSSRSTVPERSAGTSIRGPPKASARQPPSTGDGRTYDSSRSTVPERSAGTSIRGPPKASARQPPSTGDGRTYDSSRSTVPERSAGTSIRGPPKASARQPPSTGDGRTYDSSRSTVPERSAGTSRSREPPSTGDGRAYESSYSTVFDRSAGATRRGQSYVSARQTPSTEEGRSYDSSRSTVSERSAGTGRRGQTQSSARQPPGTEEGRSETHSLIRSRLDFFESL</sequence>
<feature type="compositionally biased region" description="Polar residues" evidence="2">
    <location>
        <begin position="2075"/>
        <end position="2098"/>
    </location>
</feature>
<gene>
    <name evidence="7" type="primary">LOC118417438</name>
</gene>
<proteinExistence type="predicted"/>
<dbReference type="InterPro" id="IPR045055">
    <property type="entry name" value="DNA2/NAM7-like"/>
</dbReference>
<dbReference type="Pfam" id="PF13087">
    <property type="entry name" value="AAA_12"/>
    <property type="match status" value="1"/>
</dbReference>
<feature type="compositionally biased region" description="Polar residues" evidence="2">
    <location>
        <begin position="1828"/>
        <end position="1842"/>
    </location>
</feature>
<dbReference type="GO" id="GO:0004386">
    <property type="term" value="F:helicase activity"/>
    <property type="evidence" value="ECO:0007669"/>
    <property type="project" value="InterPro"/>
</dbReference>
<feature type="compositionally biased region" description="Polar residues" evidence="2">
    <location>
        <begin position="1864"/>
        <end position="1878"/>
    </location>
</feature>
<feature type="domain" description="DNA2/NAM7 helicase helicase" evidence="3">
    <location>
        <begin position="326"/>
        <end position="757"/>
    </location>
</feature>
<evidence type="ECO:0000259" key="3">
    <source>
        <dbReference type="Pfam" id="PF13086"/>
    </source>
</evidence>
<dbReference type="GO" id="GO:0031380">
    <property type="term" value="C:nuclear RNA-directed RNA polymerase complex"/>
    <property type="evidence" value="ECO:0000318"/>
    <property type="project" value="GO_Central"/>
</dbReference>
<dbReference type="CDD" id="cd18808">
    <property type="entry name" value="SF1_C_Upf1"/>
    <property type="match status" value="1"/>
</dbReference>
<organism evidence="6 7">
    <name type="scientific">Branchiostoma floridae</name>
    <name type="common">Florida lancelet</name>
    <name type="synonym">Amphioxus</name>
    <dbReference type="NCBI Taxonomy" id="7739"/>
    <lineage>
        <taxon>Eukaryota</taxon>
        <taxon>Metazoa</taxon>
        <taxon>Chordata</taxon>
        <taxon>Cephalochordata</taxon>
        <taxon>Leptocardii</taxon>
        <taxon>Amphioxiformes</taxon>
        <taxon>Branchiostomatidae</taxon>
        <taxon>Branchiostoma</taxon>
    </lineage>
</organism>
<evidence type="ECO:0000256" key="2">
    <source>
        <dbReference type="SAM" id="MobiDB-lite"/>
    </source>
</evidence>
<dbReference type="CDD" id="cd06008">
    <property type="entry name" value="NF-X1-zinc-finger"/>
    <property type="match status" value="1"/>
</dbReference>
<reference evidence="6" key="1">
    <citation type="journal article" date="2020" name="Nat. Ecol. Evol.">
        <title>Deeply conserved synteny resolves early events in vertebrate evolution.</title>
        <authorList>
            <person name="Simakov O."/>
            <person name="Marletaz F."/>
            <person name="Yue J.X."/>
            <person name="O'Connell B."/>
            <person name="Jenkins J."/>
            <person name="Brandt A."/>
            <person name="Calef R."/>
            <person name="Tung C.H."/>
            <person name="Huang T.K."/>
            <person name="Schmutz J."/>
            <person name="Satoh N."/>
            <person name="Yu J.K."/>
            <person name="Putnam N.H."/>
            <person name="Green R.E."/>
            <person name="Rokhsar D.S."/>
        </authorList>
    </citation>
    <scope>NUCLEOTIDE SEQUENCE [LARGE SCALE GENOMIC DNA]</scope>
    <source>
        <strain evidence="6">S238N-H82</strain>
    </source>
</reference>
<dbReference type="GO" id="GO:0003723">
    <property type="term" value="F:RNA binding"/>
    <property type="evidence" value="ECO:0000318"/>
    <property type="project" value="GO_Central"/>
</dbReference>
<protein>
    <submittedName>
        <fullName evidence="7">NFX1-type zinc finger-containing protein 1-like</fullName>
    </submittedName>
</protein>
<dbReference type="KEGG" id="bfo:118417438"/>
<dbReference type="FunFam" id="3.40.50.300:FF:002692">
    <property type="entry name" value="Zinc finger, NFX1-type-containing 1"/>
    <property type="match status" value="1"/>
</dbReference>
<reference evidence="7" key="2">
    <citation type="submission" date="2025-08" db="UniProtKB">
        <authorList>
            <consortium name="RefSeq"/>
        </authorList>
    </citation>
    <scope>IDENTIFICATION</scope>
    <source>
        <strain evidence="7">S238N-H82</strain>
        <tissue evidence="7">Testes</tissue>
    </source>
</reference>
<feature type="coiled-coil region" evidence="1">
    <location>
        <begin position="444"/>
        <end position="471"/>
    </location>
</feature>
<feature type="compositionally biased region" description="Polar residues" evidence="2">
    <location>
        <begin position="1640"/>
        <end position="1669"/>
    </location>
</feature>
<evidence type="ECO:0000256" key="1">
    <source>
        <dbReference type="SAM" id="Coils"/>
    </source>
</evidence>
<feature type="region of interest" description="Disordered" evidence="2">
    <location>
        <begin position="1557"/>
        <end position="2124"/>
    </location>
</feature>